<comment type="caution">
    <text evidence="3">The sequence shown here is derived from an EMBL/GenBank/DDBJ whole genome shotgun (WGS) entry which is preliminary data.</text>
</comment>
<dbReference type="EMBL" id="PVNO01000023">
    <property type="protein sequence ID" value="PRO69702.1"/>
    <property type="molecule type" value="Genomic_DNA"/>
</dbReference>
<evidence type="ECO:0000313" key="3">
    <source>
        <dbReference type="EMBL" id="PRO69702.1"/>
    </source>
</evidence>
<name>A0ABX5CS20_9ALTE</name>
<evidence type="ECO:0000256" key="2">
    <source>
        <dbReference type="ARBA" id="ARBA00022679"/>
    </source>
</evidence>
<proteinExistence type="predicted"/>
<keyword evidence="4" id="KW-1185">Reference proteome</keyword>
<keyword evidence="2" id="KW-0808">Transferase</keyword>
<dbReference type="Proteomes" id="UP000239539">
    <property type="component" value="Unassembled WGS sequence"/>
</dbReference>
<protein>
    <submittedName>
        <fullName evidence="3">Glycosyltransferase family 9 protein</fullName>
    </submittedName>
</protein>
<dbReference type="PANTHER" id="PTHR30160">
    <property type="entry name" value="TETRAACYLDISACCHARIDE 4'-KINASE-RELATED"/>
    <property type="match status" value="1"/>
</dbReference>
<reference evidence="4" key="1">
    <citation type="journal article" date="2020" name="Int. J. Syst. Evol. Microbiol.">
        <title>Alteromonas alba sp. nov., a marine bacterium isolated from the seawater of the West Pacific Ocean.</title>
        <authorList>
            <person name="Sun C."/>
            <person name="Wu Y.-H."/>
            <person name="Xamxidin M."/>
            <person name="Cheng H."/>
            <person name="Xu X.-W."/>
        </authorList>
    </citation>
    <scope>NUCLEOTIDE SEQUENCE [LARGE SCALE GENOMIC DNA]</scope>
    <source>
        <strain evidence="4">9a2</strain>
    </source>
</reference>
<keyword evidence="1" id="KW-0328">Glycosyltransferase</keyword>
<organism evidence="3 4">
    <name type="scientific">Alteromonas gracilis</name>
    <dbReference type="NCBI Taxonomy" id="1479524"/>
    <lineage>
        <taxon>Bacteria</taxon>
        <taxon>Pseudomonadati</taxon>
        <taxon>Pseudomonadota</taxon>
        <taxon>Gammaproteobacteria</taxon>
        <taxon>Alteromonadales</taxon>
        <taxon>Alteromonadaceae</taxon>
        <taxon>Alteromonas/Salinimonas group</taxon>
        <taxon>Alteromonas</taxon>
    </lineage>
</organism>
<dbReference type="InterPro" id="IPR051199">
    <property type="entry name" value="LPS_LOS_Heptosyltrfase"/>
</dbReference>
<dbReference type="PANTHER" id="PTHR30160:SF1">
    <property type="entry name" value="LIPOPOLYSACCHARIDE 1,2-N-ACETYLGLUCOSAMINETRANSFERASE-RELATED"/>
    <property type="match status" value="1"/>
</dbReference>
<dbReference type="Gene3D" id="3.40.50.2000">
    <property type="entry name" value="Glycogen Phosphorylase B"/>
    <property type="match status" value="2"/>
</dbReference>
<dbReference type="RefSeq" id="WP_105930582.1">
    <property type="nucleotide sequence ID" value="NZ_PVNO01000023.1"/>
</dbReference>
<dbReference type="InterPro" id="IPR002201">
    <property type="entry name" value="Glyco_trans_9"/>
</dbReference>
<dbReference type="Pfam" id="PF01075">
    <property type="entry name" value="Glyco_transf_9"/>
    <property type="match status" value="1"/>
</dbReference>
<evidence type="ECO:0000313" key="4">
    <source>
        <dbReference type="Proteomes" id="UP000239539"/>
    </source>
</evidence>
<dbReference type="CDD" id="cd03789">
    <property type="entry name" value="GT9_LPS_heptosyltransferase"/>
    <property type="match status" value="1"/>
</dbReference>
<accession>A0ABX5CS20</accession>
<dbReference type="SUPFAM" id="SSF53756">
    <property type="entry name" value="UDP-Glycosyltransferase/glycogen phosphorylase"/>
    <property type="match status" value="1"/>
</dbReference>
<sequence length="358" mass="39933">MPQQVQRILFIRLSAIGDIVMASGLPSSINSIYTSTAPNIEITWLVEAPYTGLVSAHPHVNNVIAWPKSEWKALAKRRQYWQLVKAVWKLRQELRSYRFTVAVEAQGLLKSALLAFLSGAPVRFGFKSKENSHLLLTHVTAKPMSDEISSEYGHLAKFIADTQQRDNADNVKPYQLQVRVLSSVNASAFDKLSLRGITQPFMVIAPFTTRPQKHWPMEHWETLLEEIRKHTQMPIVILGGPSDAAHAESLTFGQENIVSLAGNLTLEESVAIASKCHALVGVDTGLTHLGTVFNKPTVAIFGSTRPYIKTDSANTHIIYKELSCAPCKRRPTCGGKFDCMKEVTPKEVLNRLLPYINY</sequence>
<gene>
    <name evidence="3" type="ORF">C6Y39_06995</name>
</gene>
<evidence type="ECO:0000256" key="1">
    <source>
        <dbReference type="ARBA" id="ARBA00022676"/>
    </source>
</evidence>